<comment type="caution">
    <text evidence="2">The sequence shown here is derived from an EMBL/GenBank/DDBJ whole genome shotgun (WGS) entry which is preliminary data.</text>
</comment>
<feature type="region of interest" description="Disordered" evidence="1">
    <location>
        <begin position="236"/>
        <end position="282"/>
    </location>
</feature>
<feature type="region of interest" description="Disordered" evidence="1">
    <location>
        <begin position="158"/>
        <end position="181"/>
    </location>
</feature>
<dbReference type="AlphaFoldDB" id="A0AA38T6Z3"/>
<feature type="compositionally biased region" description="Basic residues" evidence="1">
    <location>
        <begin position="172"/>
        <end position="181"/>
    </location>
</feature>
<organism evidence="2 3">
    <name type="scientific">Centaurea solstitialis</name>
    <name type="common">yellow star-thistle</name>
    <dbReference type="NCBI Taxonomy" id="347529"/>
    <lineage>
        <taxon>Eukaryota</taxon>
        <taxon>Viridiplantae</taxon>
        <taxon>Streptophyta</taxon>
        <taxon>Embryophyta</taxon>
        <taxon>Tracheophyta</taxon>
        <taxon>Spermatophyta</taxon>
        <taxon>Magnoliopsida</taxon>
        <taxon>eudicotyledons</taxon>
        <taxon>Gunneridae</taxon>
        <taxon>Pentapetalae</taxon>
        <taxon>asterids</taxon>
        <taxon>campanulids</taxon>
        <taxon>Asterales</taxon>
        <taxon>Asteraceae</taxon>
        <taxon>Carduoideae</taxon>
        <taxon>Cardueae</taxon>
        <taxon>Centaureinae</taxon>
        <taxon>Centaurea</taxon>
    </lineage>
</organism>
<feature type="compositionally biased region" description="Basic and acidic residues" evidence="1">
    <location>
        <begin position="236"/>
        <end position="245"/>
    </location>
</feature>
<accession>A0AA38T6Z3</accession>
<proteinExistence type="predicted"/>
<evidence type="ECO:0000313" key="3">
    <source>
        <dbReference type="Proteomes" id="UP001172457"/>
    </source>
</evidence>
<dbReference type="EMBL" id="JARYMX010000006">
    <property type="protein sequence ID" value="KAJ9545438.1"/>
    <property type="molecule type" value="Genomic_DNA"/>
</dbReference>
<feature type="compositionally biased region" description="Gly residues" evidence="1">
    <location>
        <begin position="249"/>
        <end position="261"/>
    </location>
</feature>
<evidence type="ECO:0000256" key="1">
    <source>
        <dbReference type="SAM" id="MobiDB-lite"/>
    </source>
</evidence>
<name>A0AA38T6Z3_9ASTR</name>
<keyword evidence="3" id="KW-1185">Reference proteome</keyword>
<reference evidence="2" key="1">
    <citation type="submission" date="2023-03" db="EMBL/GenBank/DDBJ databases">
        <title>Chromosome-scale reference genome and RAD-based genetic map of yellow starthistle (Centaurea solstitialis) reveal putative structural variation and QTLs associated with invader traits.</title>
        <authorList>
            <person name="Reatini B."/>
            <person name="Cang F.A."/>
            <person name="Jiang Q."/>
            <person name="Mckibben M.T.W."/>
            <person name="Barker M.S."/>
            <person name="Rieseberg L.H."/>
            <person name="Dlugosch K.M."/>
        </authorList>
    </citation>
    <scope>NUCLEOTIDE SEQUENCE</scope>
    <source>
        <strain evidence="2">CAN-66</strain>
        <tissue evidence="2">Leaf</tissue>
    </source>
</reference>
<dbReference type="Proteomes" id="UP001172457">
    <property type="component" value="Chromosome 6"/>
</dbReference>
<evidence type="ECO:0000313" key="2">
    <source>
        <dbReference type="EMBL" id="KAJ9545438.1"/>
    </source>
</evidence>
<protein>
    <submittedName>
        <fullName evidence="2">Uncharacterized protein</fullName>
    </submittedName>
</protein>
<sequence length="334" mass="37918">MLHGDDSGCVMTQRAGNRGGRIAGWSGKRETVKLLMWMNVRVPVLTRAKLRLEEEGSCEKHTNLREREEQSQPLILGYGRRDHRGLTRLMLPAKQVTCNPPSLATISSNKLRQQSPAKTFPTTTTIFKTHFYHYLQDVSDHQASITTISSHSCNTTISGHPCNPPSQSTPITHHHSRRQSRSFRLRCRLHRATIFGKNVYGHHHHPQRPTSIERRWGQKRRVGGWRCGRRRGCRERERGMPENGRRSKGGIGKGSPVGGVVAGKPVKLHSLGRRDEGKSGPILANPVPEPIWRSRSYYEKSNNIFPMDILRMPCLTDLSTFLPQLCVFMSCRKL</sequence>
<gene>
    <name evidence="2" type="ORF">OSB04_025145</name>
</gene>